<evidence type="ECO:0000259" key="2">
    <source>
        <dbReference type="Pfam" id="PF14630"/>
    </source>
</evidence>
<dbReference type="AlphaFoldDB" id="D2UZE3"/>
<dbReference type="EMBL" id="GG738846">
    <property type="protein sequence ID" value="EFC49933.1"/>
    <property type="molecule type" value="Genomic_DNA"/>
</dbReference>
<accession>D2UZE3</accession>
<feature type="domain" description="Origin recognition complex subunit 5 C-terminal" evidence="2">
    <location>
        <begin position="486"/>
        <end position="621"/>
    </location>
</feature>
<feature type="region of interest" description="Disordered" evidence="1">
    <location>
        <begin position="56"/>
        <end position="95"/>
    </location>
</feature>
<dbReference type="Proteomes" id="UP000006671">
    <property type="component" value="Unassembled WGS sequence"/>
</dbReference>
<organism evidence="4">
    <name type="scientific">Naegleria gruberi</name>
    <name type="common">Amoeba</name>
    <dbReference type="NCBI Taxonomy" id="5762"/>
    <lineage>
        <taxon>Eukaryota</taxon>
        <taxon>Discoba</taxon>
        <taxon>Heterolobosea</taxon>
        <taxon>Tetramitia</taxon>
        <taxon>Eutetramitia</taxon>
        <taxon>Vahlkampfiidae</taxon>
        <taxon>Naegleria</taxon>
    </lineage>
</organism>
<evidence type="ECO:0000313" key="3">
    <source>
        <dbReference type="EMBL" id="EFC49933.1"/>
    </source>
</evidence>
<feature type="compositionally biased region" description="Basic and acidic residues" evidence="1">
    <location>
        <begin position="62"/>
        <end position="77"/>
    </location>
</feature>
<feature type="compositionally biased region" description="Acidic residues" evidence="1">
    <location>
        <begin position="135"/>
        <end position="159"/>
    </location>
</feature>
<dbReference type="InParanoid" id="D2UZE3"/>
<evidence type="ECO:0000313" key="4">
    <source>
        <dbReference type="Proteomes" id="UP000006671"/>
    </source>
</evidence>
<sequence length="632" mass="74012">MNDNQNDEKVVEEVLKTKVISRRKRRTKILIQPIEEEEEVKTTTIVPPPVVVARNVEQSSSEVKEDIDQKEKQEIVVHHHNKRRSTGSNNDMEYDDSSCIDISIVSDGMDNSLVEDEVMEDKTDGVYSEENNSGGEEDEDEMNKYIDEDEEEDSDGEENHEDKPIQHEEEDDETADRRRSSYPFVELLLENELVTPPMILPYIENNFHPIYHLWKHGFIHLNMNSNIIDYHINYLMKYVKKVDDYEYSIIEIDVREYSTLSSVLHSLLIKMFDHTKFRKVPSKVYFFSKLSELTDKFCILLKGINDFELLSIFMNLFRNSSNRICVFYIDNKHLSFDNVNINSNNIINIYSNIIYNTVNCNDMDVIKSYLVNNIVEFSEYREIFEEFIELFLNVHMSMEKNIIIFIKIIPRLFKHCLTQVDTTNEITCMSLFKLVSNISFHQLIEMFDVYNLKELAARSLNNPSDKKNNLEEFLESESIGSTSELIEKHIIIAAYVASKNSKQWDTLLDNSLKQKKKRKKLDETSSVKISTKTNKKQLFDIPRLLYIFRNIISNSQHVDSLTGPIDYIPHISSLLSKNVLEWKRKKNEILQSNMNSGEHMMTLSSKYSFPIVKELATELGISTLFERYVEEE</sequence>
<name>D2UZE3_NAEGR</name>
<dbReference type="RefSeq" id="XP_002682677.1">
    <property type="nucleotide sequence ID" value="XM_002682631.1"/>
</dbReference>
<dbReference type="OrthoDB" id="10356147at2759"/>
<reference evidence="3 4" key="1">
    <citation type="journal article" date="2010" name="Cell">
        <title>The genome of Naegleria gruberi illuminates early eukaryotic versatility.</title>
        <authorList>
            <person name="Fritz-Laylin L.K."/>
            <person name="Prochnik S.E."/>
            <person name="Ginger M.L."/>
            <person name="Dacks J.B."/>
            <person name="Carpenter M.L."/>
            <person name="Field M.C."/>
            <person name="Kuo A."/>
            <person name="Paredez A."/>
            <person name="Chapman J."/>
            <person name="Pham J."/>
            <person name="Shu S."/>
            <person name="Neupane R."/>
            <person name="Cipriano M."/>
            <person name="Mancuso J."/>
            <person name="Tu H."/>
            <person name="Salamov A."/>
            <person name="Lindquist E."/>
            <person name="Shapiro H."/>
            <person name="Lucas S."/>
            <person name="Grigoriev I.V."/>
            <person name="Cande W.Z."/>
            <person name="Fulton C."/>
            <person name="Rokhsar D.S."/>
            <person name="Dawson S.C."/>
        </authorList>
    </citation>
    <scope>NUCLEOTIDE SEQUENCE [LARGE SCALE GENOMIC DNA]</scope>
    <source>
        <strain evidence="3 4">NEG-M</strain>
    </source>
</reference>
<proteinExistence type="predicted"/>
<dbReference type="Pfam" id="PF14630">
    <property type="entry name" value="ORC5_C"/>
    <property type="match status" value="1"/>
</dbReference>
<dbReference type="InterPro" id="IPR047088">
    <property type="entry name" value="ORC5_C"/>
</dbReference>
<protein>
    <submittedName>
        <fullName evidence="3">Predicted protein</fullName>
    </submittedName>
</protein>
<evidence type="ECO:0000256" key="1">
    <source>
        <dbReference type="SAM" id="MobiDB-lite"/>
    </source>
</evidence>
<feature type="region of interest" description="Disordered" evidence="1">
    <location>
        <begin position="118"/>
        <end position="178"/>
    </location>
</feature>
<dbReference type="OMA" id="CIDISIV"/>
<dbReference type="VEuPathDB" id="AmoebaDB:NAEGRDRAFT_61906"/>
<dbReference type="GeneID" id="8863265"/>
<keyword evidence="4" id="KW-1185">Reference proteome</keyword>
<gene>
    <name evidence="3" type="ORF">NAEGRDRAFT_61906</name>
</gene>
<dbReference type="KEGG" id="ngr:NAEGRDRAFT_61906"/>